<feature type="region of interest" description="Disordered" evidence="1">
    <location>
        <begin position="58"/>
        <end position="227"/>
    </location>
</feature>
<dbReference type="PROSITE" id="PS51257">
    <property type="entry name" value="PROKAR_LIPOPROTEIN"/>
    <property type="match status" value="1"/>
</dbReference>
<feature type="compositionally biased region" description="Basic and acidic residues" evidence="1">
    <location>
        <begin position="213"/>
        <end position="227"/>
    </location>
</feature>
<feature type="transmembrane region" description="Helical" evidence="2">
    <location>
        <begin position="236"/>
        <end position="256"/>
    </location>
</feature>
<organism evidence="4 5">
    <name type="scientific">Aphanomyces invadans</name>
    <dbReference type="NCBI Taxonomy" id="157072"/>
    <lineage>
        <taxon>Eukaryota</taxon>
        <taxon>Sar</taxon>
        <taxon>Stramenopiles</taxon>
        <taxon>Oomycota</taxon>
        <taxon>Saprolegniomycetes</taxon>
        <taxon>Saprolegniales</taxon>
        <taxon>Verrucalvaceae</taxon>
        <taxon>Aphanomyces</taxon>
    </lineage>
</organism>
<feature type="compositionally biased region" description="Low complexity" evidence="1">
    <location>
        <begin position="145"/>
        <end position="173"/>
    </location>
</feature>
<evidence type="ECO:0000256" key="1">
    <source>
        <dbReference type="SAM" id="MobiDB-lite"/>
    </source>
</evidence>
<keyword evidence="5" id="KW-1185">Reference proteome</keyword>
<feature type="compositionally biased region" description="Basic and acidic residues" evidence="1">
    <location>
        <begin position="341"/>
        <end position="353"/>
    </location>
</feature>
<keyword evidence="2" id="KW-0472">Membrane</keyword>
<feature type="region of interest" description="Disordered" evidence="1">
    <location>
        <begin position="333"/>
        <end position="363"/>
    </location>
</feature>
<name>A0A3R7D0W7_9STRA</name>
<reference evidence="4 5" key="1">
    <citation type="submission" date="2018-08" db="EMBL/GenBank/DDBJ databases">
        <title>Aphanomyces genome sequencing and annotation.</title>
        <authorList>
            <person name="Minardi D."/>
            <person name="Oidtmann B."/>
            <person name="Van Der Giezen M."/>
            <person name="Studholme D.J."/>
        </authorList>
    </citation>
    <scope>NUCLEOTIDE SEQUENCE [LARGE SCALE GENOMIC DNA]</scope>
    <source>
        <strain evidence="4 5">NJM0002</strain>
    </source>
</reference>
<keyword evidence="3" id="KW-0732">Signal</keyword>
<dbReference type="AlphaFoldDB" id="A0A3R7D0W7"/>
<keyword evidence="2" id="KW-0812">Transmembrane</keyword>
<feature type="signal peptide" evidence="3">
    <location>
        <begin position="1"/>
        <end position="24"/>
    </location>
</feature>
<dbReference type="PRINTS" id="PR01217">
    <property type="entry name" value="PRICHEXTENSN"/>
</dbReference>
<feature type="chain" id="PRO_5018643151" evidence="3">
    <location>
        <begin position="25"/>
        <end position="478"/>
    </location>
</feature>
<evidence type="ECO:0000256" key="2">
    <source>
        <dbReference type="SAM" id="Phobius"/>
    </source>
</evidence>
<feature type="compositionally biased region" description="Low complexity" evidence="1">
    <location>
        <begin position="81"/>
        <end position="90"/>
    </location>
</feature>
<accession>A0A3R7D0W7</accession>
<evidence type="ECO:0000313" key="5">
    <source>
        <dbReference type="Proteomes" id="UP000285060"/>
    </source>
</evidence>
<feature type="region of interest" description="Disordered" evidence="1">
    <location>
        <begin position="398"/>
        <end position="434"/>
    </location>
</feature>
<gene>
    <name evidence="4" type="ORF">DYB32_004692</name>
</gene>
<proteinExistence type="predicted"/>
<feature type="compositionally biased region" description="Polar residues" evidence="1">
    <location>
        <begin position="60"/>
        <end position="69"/>
    </location>
</feature>
<dbReference type="EMBL" id="QUSY01000366">
    <property type="protein sequence ID" value="RHY30009.1"/>
    <property type="molecule type" value="Genomic_DNA"/>
</dbReference>
<comment type="caution">
    <text evidence="4">The sequence shown here is derived from an EMBL/GenBank/DDBJ whole genome shotgun (WGS) entry which is preliminary data.</text>
</comment>
<dbReference type="VEuPathDB" id="FungiDB:H310_02186"/>
<keyword evidence="2" id="KW-1133">Transmembrane helix</keyword>
<sequence length="478" mass="50758">MTGSARVALSIAVIALVVTTSCDARHPNLLKASNALPRPWPFPIGTTITTIVPPTLNPPNGETTAQPTLEPTVVPTPAPQPTTSVPTTTLPTPPPVTPTPPTTETPTTIAPTTAAPVTTTLVPTPSPTADPTTTLAPTTLPPTAEPTTTVQPTPTPAETEAPSTPTVSTITPEPTTPETPPPSLDDQPLPPADPIPPTRPTIAVTTSVPPADDQNKAKNETSGNAKDETGMTNMQLLAIGGGALCAMVLVMIFVVARQRRKDADSKEDDLNQWTDSAFHTSRHNPLLNQRAPSTISQHPRALDTLEMLHTLNTEKRGKSVRFMSESNHHYRLNSMDSNILGDHEEGNEERLSESPRFSSSWSIGTTDLSISREEDEASFASGGLWTATDQPLEDIEEASVDDDMSSAGSSTAVSLTFSPSSRGTSESWGTNSNPSFVSMEHPSHEFVSTSSSLESNDMIESSRYLDMIHTNVHVAADV</sequence>
<evidence type="ECO:0000313" key="4">
    <source>
        <dbReference type="EMBL" id="RHY30009.1"/>
    </source>
</evidence>
<protein>
    <submittedName>
        <fullName evidence="4">Uncharacterized protein</fullName>
    </submittedName>
</protein>
<feature type="compositionally biased region" description="Pro residues" evidence="1">
    <location>
        <begin position="174"/>
        <end position="199"/>
    </location>
</feature>
<feature type="compositionally biased region" description="Pro residues" evidence="1">
    <location>
        <begin position="91"/>
        <end position="103"/>
    </location>
</feature>
<dbReference type="Proteomes" id="UP000285060">
    <property type="component" value="Unassembled WGS sequence"/>
</dbReference>
<evidence type="ECO:0000256" key="3">
    <source>
        <dbReference type="SAM" id="SignalP"/>
    </source>
</evidence>
<feature type="compositionally biased region" description="Polar residues" evidence="1">
    <location>
        <begin position="406"/>
        <end position="434"/>
    </location>
</feature>
<feature type="compositionally biased region" description="Low complexity" evidence="1">
    <location>
        <begin position="104"/>
        <end position="138"/>
    </location>
</feature>